<proteinExistence type="inferred from homology"/>
<sequence length="617" mass="66178">MGGADREGRAGRTRGVRRPVRAVAYAACGAVLLAGCASMPDSGDLRDVESTPRQDAQVRVFAMPPSEDAQPPEIVQGFLEALTSDDPHYDTARKYLTARAAQAWHPEWSTTVLAGAPAIRAVSPHNREDTDDYLVRLAGDQVATVDAQQSYTPVTRRYRQTLHLTRDKKSGQWRIDELPQGVVMGKSDFQRNYLSVDKYYFASNTPTGSGARLAAVADPVYVRRRVDPTTQIVRSLLNGPTRWLGPVVRSSFPTGAGLKKGVASLAPDDQNKLTVPLETGSARVGERRCAEMATQLLFTLQSLTPTVEEVELERADGHRLCDLPLGRAEAVATHGSLQQPSYLYFIDDKHRLVRLSADGNRTQTDPVPGAFGESGAQLGSAAVSRDEHTAAGVSIDGGNLYVASMASGSSLGDPVLHSQGSAVEDRLTTPSWDGDGDLWVADRDPKHARLLVLEQGAGSPVEVRTPGLDGRIEAVRVAVDGVRVALVVEKGGRRSLLIGRIERDSGANGRPVISVLELRSATPEFEDVTDMSWAGDSRLVVAGREEGGVKTMRYVQVDGSTPEGPAPTALTGVKKIAASEDDRLPLVAYSEDGIVRLPSGAQWQKVVKDGSAPVYPG</sequence>
<evidence type="ECO:0000313" key="8">
    <source>
        <dbReference type="EMBL" id="GHA10752.1"/>
    </source>
</evidence>
<feature type="domain" description="GerMN" evidence="7">
    <location>
        <begin position="229"/>
        <end position="324"/>
    </location>
</feature>
<dbReference type="Pfam" id="PF10646">
    <property type="entry name" value="Germane"/>
    <property type="match status" value="1"/>
</dbReference>
<comment type="subcellular location">
    <subcellularLocation>
        <location evidence="6">Cell membrane</location>
        <topology evidence="6">Lipid-anchor</topology>
    </subcellularLocation>
</comment>
<name>A0A918RTP8_9ACTN</name>
<dbReference type="AlphaFoldDB" id="A0A918RTP8"/>
<organism evidence="8 9">
    <name type="scientific">Streptomyces echinoruber</name>
    <dbReference type="NCBI Taxonomy" id="68898"/>
    <lineage>
        <taxon>Bacteria</taxon>
        <taxon>Bacillati</taxon>
        <taxon>Actinomycetota</taxon>
        <taxon>Actinomycetes</taxon>
        <taxon>Kitasatosporales</taxon>
        <taxon>Streptomycetaceae</taxon>
        <taxon>Streptomyces</taxon>
    </lineage>
</organism>
<dbReference type="InterPro" id="IPR059026">
    <property type="entry name" value="LpqB_N"/>
</dbReference>
<gene>
    <name evidence="6 8" type="primary">lpqB</name>
    <name evidence="8" type="ORF">GCM10010389_57400</name>
</gene>
<dbReference type="Proteomes" id="UP000623010">
    <property type="component" value="Unassembled WGS sequence"/>
</dbReference>
<evidence type="ECO:0000259" key="7">
    <source>
        <dbReference type="SMART" id="SM00909"/>
    </source>
</evidence>
<keyword evidence="5 8" id="KW-0449">Lipoprotein</keyword>
<evidence type="ECO:0000256" key="3">
    <source>
        <dbReference type="ARBA" id="ARBA00023136"/>
    </source>
</evidence>
<dbReference type="InterPro" id="IPR023959">
    <property type="entry name" value="LpqB"/>
</dbReference>
<keyword evidence="2" id="KW-0732">Signal</keyword>
<evidence type="ECO:0000256" key="1">
    <source>
        <dbReference type="ARBA" id="ARBA00022475"/>
    </source>
</evidence>
<dbReference type="GO" id="GO:0005886">
    <property type="term" value="C:plasma membrane"/>
    <property type="evidence" value="ECO:0007669"/>
    <property type="project" value="UniProtKB-SubCell"/>
</dbReference>
<comment type="similarity">
    <text evidence="6">Belongs to the LpqB lipoprotein family.</text>
</comment>
<keyword evidence="3" id="KW-0472">Membrane</keyword>
<dbReference type="Pfam" id="PF25976">
    <property type="entry name" value="LpqB_N"/>
    <property type="match status" value="1"/>
</dbReference>
<keyword evidence="4" id="KW-0564">Palmitate</keyword>
<accession>A0A918RTP8</accession>
<dbReference type="InterPro" id="IPR018910">
    <property type="entry name" value="LpqB_C"/>
</dbReference>
<keyword evidence="9" id="KW-1185">Reference proteome</keyword>
<evidence type="ECO:0000256" key="5">
    <source>
        <dbReference type="ARBA" id="ARBA00023288"/>
    </source>
</evidence>
<dbReference type="SUPFAM" id="SSF69322">
    <property type="entry name" value="Tricorn protease domain 2"/>
    <property type="match status" value="1"/>
</dbReference>
<dbReference type="InterPro" id="IPR019606">
    <property type="entry name" value="GerMN"/>
</dbReference>
<evidence type="ECO:0000256" key="4">
    <source>
        <dbReference type="ARBA" id="ARBA00023139"/>
    </source>
</evidence>
<dbReference type="EMBL" id="BMWH01000031">
    <property type="protein sequence ID" value="GHA10752.1"/>
    <property type="molecule type" value="Genomic_DNA"/>
</dbReference>
<dbReference type="SMART" id="SM00909">
    <property type="entry name" value="Germane"/>
    <property type="match status" value="1"/>
</dbReference>
<dbReference type="Pfam" id="PF10647">
    <property type="entry name" value="Gmad1"/>
    <property type="match status" value="1"/>
</dbReference>
<evidence type="ECO:0000256" key="2">
    <source>
        <dbReference type="ARBA" id="ARBA00022729"/>
    </source>
</evidence>
<keyword evidence="1" id="KW-1003">Cell membrane</keyword>
<evidence type="ECO:0000313" key="9">
    <source>
        <dbReference type="Proteomes" id="UP000623010"/>
    </source>
</evidence>
<reference evidence="8" key="1">
    <citation type="journal article" date="2014" name="Int. J. Syst. Evol. Microbiol.">
        <title>Complete genome sequence of Corynebacterium casei LMG S-19264T (=DSM 44701T), isolated from a smear-ripened cheese.</title>
        <authorList>
            <consortium name="US DOE Joint Genome Institute (JGI-PGF)"/>
            <person name="Walter F."/>
            <person name="Albersmeier A."/>
            <person name="Kalinowski J."/>
            <person name="Ruckert C."/>
        </authorList>
    </citation>
    <scope>NUCLEOTIDE SEQUENCE</scope>
    <source>
        <strain evidence="8">JCM 5016</strain>
    </source>
</reference>
<evidence type="ECO:0000256" key="6">
    <source>
        <dbReference type="HAMAP-Rule" id="MF_01373"/>
    </source>
</evidence>
<dbReference type="HAMAP" id="MF_01373">
    <property type="entry name" value="LpqB_lipoprot"/>
    <property type="match status" value="1"/>
</dbReference>
<protein>
    <recommendedName>
        <fullName evidence="6">Lipoprotein LpqB</fullName>
    </recommendedName>
</protein>
<reference evidence="8" key="2">
    <citation type="submission" date="2020-09" db="EMBL/GenBank/DDBJ databases">
        <authorList>
            <person name="Sun Q."/>
            <person name="Ohkuma M."/>
        </authorList>
    </citation>
    <scope>NUCLEOTIDE SEQUENCE</scope>
    <source>
        <strain evidence="8">JCM 5016</strain>
    </source>
</reference>
<comment type="caution">
    <text evidence="8">The sequence shown here is derived from an EMBL/GenBank/DDBJ whole genome shotgun (WGS) entry which is preliminary data.</text>
</comment>